<dbReference type="SUPFAM" id="SSF55729">
    <property type="entry name" value="Acyl-CoA N-acyltransferases (Nat)"/>
    <property type="match status" value="1"/>
</dbReference>
<dbReference type="AlphaFoldDB" id="A0A841Q638"/>
<dbReference type="EMBL" id="JACHGH010000006">
    <property type="protein sequence ID" value="MBB6453866.1"/>
    <property type="molecule type" value="Genomic_DNA"/>
</dbReference>
<dbReference type="Proteomes" id="UP000581688">
    <property type="component" value="Unassembled WGS sequence"/>
</dbReference>
<name>A0A841Q638_9BACI</name>
<dbReference type="Gene3D" id="3.40.630.30">
    <property type="match status" value="1"/>
</dbReference>
<accession>A0A841Q638</accession>
<feature type="domain" description="GCN5-related N-acetyltransferase Rv2170-like" evidence="1">
    <location>
        <begin position="207"/>
        <end position="274"/>
    </location>
</feature>
<comment type="caution">
    <text evidence="2">The sequence shown here is derived from an EMBL/GenBank/DDBJ whole genome shotgun (WGS) entry which is preliminary data.</text>
</comment>
<dbReference type="InterPro" id="IPR013653">
    <property type="entry name" value="GCN5-like_dom"/>
</dbReference>
<evidence type="ECO:0000259" key="1">
    <source>
        <dbReference type="Pfam" id="PF08445"/>
    </source>
</evidence>
<protein>
    <recommendedName>
        <fullName evidence="1">GCN5-related N-acetyltransferase Rv2170-like domain-containing protein</fullName>
    </recommendedName>
</protein>
<organism evidence="2 3">
    <name type="scientific">Salirhabdus euzebyi</name>
    <dbReference type="NCBI Taxonomy" id="394506"/>
    <lineage>
        <taxon>Bacteria</taxon>
        <taxon>Bacillati</taxon>
        <taxon>Bacillota</taxon>
        <taxon>Bacilli</taxon>
        <taxon>Bacillales</taxon>
        <taxon>Bacillaceae</taxon>
        <taxon>Salirhabdus</taxon>
    </lineage>
</organism>
<dbReference type="InterPro" id="IPR016181">
    <property type="entry name" value="Acyl_CoA_acyltransferase"/>
</dbReference>
<evidence type="ECO:0000313" key="3">
    <source>
        <dbReference type="Proteomes" id="UP000581688"/>
    </source>
</evidence>
<reference evidence="2 3" key="1">
    <citation type="submission" date="2020-08" db="EMBL/GenBank/DDBJ databases">
        <title>Genomic Encyclopedia of Type Strains, Phase IV (KMG-IV): sequencing the most valuable type-strain genomes for metagenomic binning, comparative biology and taxonomic classification.</title>
        <authorList>
            <person name="Goeker M."/>
        </authorList>
    </citation>
    <scope>NUCLEOTIDE SEQUENCE [LARGE SCALE GENOMIC DNA]</scope>
    <source>
        <strain evidence="2 3">DSM 19612</strain>
    </source>
</reference>
<proteinExistence type="predicted"/>
<keyword evidence="3" id="KW-1185">Reference proteome</keyword>
<dbReference type="Pfam" id="PF08445">
    <property type="entry name" value="FR47"/>
    <property type="match status" value="1"/>
</dbReference>
<gene>
    <name evidence="2" type="ORF">HNQ94_002317</name>
</gene>
<evidence type="ECO:0000313" key="2">
    <source>
        <dbReference type="EMBL" id="MBB6453866.1"/>
    </source>
</evidence>
<sequence length="281" mass="31339">MQWNYYSNIQEFASKANTILFQQEAENNLPLGLLNRLVKSNKEENALCALIERDNEVLASFLMTPPHHLIISVAEGAPTDKIIALAVRELIDSPYSIPSVIGDRVVATKFASEWANTTGKNLSISMEQGVYRLDKVNDIEESEGELTLAQTEDLELLMDWLFAFIHDTGIMPVSKAKAEKMMIDKIANKTMFMWKVNGKAVSMTAIGRETTNGAVVNHVYTPDSERGKGYASSIVKKVSEIILKDKEFCTLYTDLSNPTSNKIYMAIGYKPIAESIVIEFS</sequence>
<dbReference type="GO" id="GO:0016747">
    <property type="term" value="F:acyltransferase activity, transferring groups other than amino-acyl groups"/>
    <property type="evidence" value="ECO:0007669"/>
    <property type="project" value="InterPro"/>
</dbReference>
<dbReference type="RefSeq" id="WP_174496591.1">
    <property type="nucleotide sequence ID" value="NZ_CADDWK010000008.1"/>
</dbReference>